<dbReference type="Proteomes" id="UP000769157">
    <property type="component" value="Unassembled WGS sequence"/>
</dbReference>
<proteinExistence type="predicted"/>
<name>A0A9P8P3Z7_9ASCO</name>
<feature type="compositionally biased region" description="Basic and acidic residues" evidence="1">
    <location>
        <begin position="182"/>
        <end position="193"/>
    </location>
</feature>
<dbReference type="EMBL" id="JAEUBE010000327">
    <property type="protein sequence ID" value="KAH3664259.1"/>
    <property type="molecule type" value="Genomic_DNA"/>
</dbReference>
<reference evidence="2" key="2">
    <citation type="submission" date="2021-01" db="EMBL/GenBank/DDBJ databases">
        <authorList>
            <person name="Schikora-Tamarit M.A."/>
        </authorList>
    </citation>
    <scope>NUCLEOTIDE SEQUENCE</scope>
    <source>
        <strain evidence="2">CBS6075</strain>
    </source>
</reference>
<evidence type="ECO:0000313" key="3">
    <source>
        <dbReference type="Proteomes" id="UP000769157"/>
    </source>
</evidence>
<organism evidence="2 3">
    <name type="scientific">Ogataea philodendri</name>
    <dbReference type="NCBI Taxonomy" id="1378263"/>
    <lineage>
        <taxon>Eukaryota</taxon>
        <taxon>Fungi</taxon>
        <taxon>Dikarya</taxon>
        <taxon>Ascomycota</taxon>
        <taxon>Saccharomycotina</taxon>
        <taxon>Pichiomycetes</taxon>
        <taxon>Pichiales</taxon>
        <taxon>Pichiaceae</taxon>
        <taxon>Ogataea</taxon>
    </lineage>
</organism>
<dbReference type="RefSeq" id="XP_046060531.1">
    <property type="nucleotide sequence ID" value="XM_046205708.1"/>
</dbReference>
<gene>
    <name evidence="2" type="ORF">OGAPHI_004611</name>
</gene>
<dbReference type="AlphaFoldDB" id="A0A9P8P3Z7"/>
<reference evidence="2" key="1">
    <citation type="journal article" date="2021" name="Open Biol.">
        <title>Shared evolutionary footprints suggest mitochondrial oxidative damage underlies multiple complex I losses in fungi.</title>
        <authorList>
            <person name="Schikora-Tamarit M.A."/>
            <person name="Marcet-Houben M."/>
            <person name="Nosek J."/>
            <person name="Gabaldon T."/>
        </authorList>
    </citation>
    <scope>NUCLEOTIDE SEQUENCE</scope>
    <source>
        <strain evidence="2">CBS6075</strain>
    </source>
</reference>
<keyword evidence="3" id="KW-1185">Reference proteome</keyword>
<comment type="caution">
    <text evidence="2">The sequence shown here is derived from an EMBL/GenBank/DDBJ whole genome shotgun (WGS) entry which is preliminary data.</text>
</comment>
<sequence length="193" mass="21059">MVQHLGLYKSIFQGQFTLASNESSIRKFERESNGFSTVQHTVIVGQSNVHHWTNLNLAVHSNRTFLDSVQSKNSSLWHVNNRGTIKRSENTSVGDGESSSGHIFQSQLSVTGTHTKLSNGVLDLQNRQALGVSNDRSDQSLRSGNGNRDINVVSKHHGVVVLDGSVNCWNGLHGQSTGLGESTHETKLDTSVL</sequence>
<protein>
    <submittedName>
        <fullName evidence="2">Uncharacterized protein</fullName>
    </submittedName>
</protein>
<feature type="region of interest" description="Disordered" evidence="1">
    <location>
        <begin position="174"/>
        <end position="193"/>
    </location>
</feature>
<evidence type="ECO:0000313" key="2">
    <source>
        <dbReference type="EMBL" id="KAH3664259.1"/>
    </source>
</evidence>
<evidence type="ECO:0000256" key="1">
    <source>
        <dbReference type="SAM" id="MobiDB-lite"/>
    </source>
</evidence>
<accession>A0A9P8P3Z7</accession>
<dbReference type="GeneID" id="70236576"/>